<dbReference type="InterPro" id="IPR050313">
    <property type="entry name" value="Carb_Metab_HTH_regulators"/>
</dbReference>
<evidence type="ECO:0000256" key="4">
    <source>
        <dbReference type="ARBA" id="ARBA00023163"/>
    </source>
</evidence>
<evidence type="ECO:0000313" key="8">
    <source>
        <dbReference type="Proteomes" id="UP000630936"/>
    </source>
</evidence>
<evidence type="ECO:0000256" key="3">
    <source>
        <dbReference type="ARBA" id="ARBA00023015"/>
    </source>
</evidence>
<dbReference type="RefSeq" id="WP_190125644.1">
    <property type="nucleotide sequence ID" value="NZ_BMWG01000020.1"/>
</dbReference>
<dbReference type="PANTHER" id="PTHR30363:SF4">
    <property type="entry name" value="GLYCEROL-3-PHOSPHATE REGULON REPRESSOR"/>
    <property type="match status" value="1"/>
</dbReference>
<dbReference type="SUPFAM" id="SSF100950">
    <property type="entry name" value="NagB/RpiA/CoA transferase-like"/>
    <property type="match status" value="1"/>
</dbReference>
<dbReference type="SMART" id="SM00420">
    <property type="entry name" value="HTH_DEOR"/>
    <property type="match status" value="1"/>
</dbReference>
<dbReference type="InterPro" id="IPR036390">
    <property type="entry name" value="WH_DNA-bd_sf"/>
</dbReference>
<proteinExistence type="predicted"/>
<gene>
    <name evidence="7" type="ORF">GCM10010387_52140</name>
</gene>
<keyword evidence="3" id="KW-0805">Transcription regulation</keyword>
<dbReference type="SUPFAM" id="SSF46785">
    <property type="entry name" value="Winged helix' DNA-binding domain"/>
    <property type="match status" value="1"/>
</dbReference>
<dbReference type="PRINTS" id="PR00037">
    <property type="entry name" value="HTHLACR"/>
</dbReference>
<dbReference type="InterPro" id="IPR037171">
    <property type="entry name" value="NagB/RpiA_transferase-like"/>
</dbReference>
<organism evidence="7 8">
    <name type="scientific">Streptomyces inusitatus</name>
    <dbReference type="NCBI Taxonomy" id="68221"/>
    <lineage>
        <taxon>Bacteria</taxon>
        <taxon>Bacillati</taxon>
        <taxon>Actinomycetota</taxon>
        <taxon>Actinomycetes</taxon>
        <taxon>Kitasatosporales</taxon>
        <taxon>Streptomycetaceae</taxon>
        <taxon>Streptomyces</taxon>
    </lineage>
</organism>
<dbReference type="Pfam" id="PF00455">
    <property type="entry name" value="DeoRC"/>
    <property type="match status" value="1"/>
</dbReference>
<dbReference type="AlphaFoldDB" id="A0A918QKT2"/>
<name>A0A918QKT2_9ACTN</name>
<evidence type="ECO:0000256" key="1">
    <source>
        <dbReference type="ARBA" id="ARBA00021390"/>
    </source>
</evidence>
<dbReference type="SMART" id="SM01134">
    <property type="entry name" value="DeoRC"/>
    <property type="match status" value="1"/>
</dbReference>
<comment type="caution">
    <text evidence="7">The sequence shown here is derived from an EMBL/GenBank/DDBJ whole genome shotgun (WGS) entry which is preliminary data.</text>
</comment>
<dbReference type="PANTHER" id="PTHR30363">
    <property type="entry name" value="HTH-TYPE TRANSCRIPTIONAL REGULATOR SRLR-RELATED"/>
    <property type="match status" value="1"/>
</dbReference>
<dbReference type="Proteomes" id="UP000630936">
    <property type="component" value="Unassembled WGS sequence"/>
</dbReference>
<dbReference type="GO" id="GO:0003700">
    <property type="term" value="F:DNA-binding transcription factor activity"/>
    <property type="evidence" value="ECO:0007669"/>
    <property type="project" value="InterPro"/>
</dbReference>
<dbReference type="InterPro" id="IPR014036">
    <property type="entry name" value="DeoR-like_C"/>
</dbReference>
<keyword evidence="8" id="KW-1185">Reference proteome</keyword>
<evidence type="ECO:0000256" key="2">
    <source>
        <dbReference type="ARBA" id="ARBA00022491"/>
    </source>
</evidence>
<dbReference type="Gene3D" id="1.10.10.10">
    <property type="entry name" value="Winged helix-like DNA-binding domain superfamily/Winged helix DNA-binding domain"/>
    <property type="match status" value="1"/>
</dbReference>
<dbReference type="Pfam" id="PF08220">
    <property type="entry name" value="HTH_DeoR"/>
    <property type="match status" value="1"/>
</dbReference>
<reference evidence="7" key="2">
    <citation type="submission" date="2020-09" db="EMBL/GenBank/DDBJ databases">
        <authorList>
            <person name="Sun Q."/>
            <person name="Ohkuma M."/>
        </authorList>
    </citation>
    <scope>NUCLEOTIDE SEQUENCE</scope>
    <source>
        <strain evidence="7">JCM 4988</strain>
    </source>
</reference>
<keyword evidence="2" id="KW-0678">Repressor</keyword>
<dbReference type="InterPro" id="IPR036388">
    <property type="entry name" value="WH-like_DNA-bd_sf"/>
</dbReference>
<evidence type="ECO:0000259" key="6">
    <source>
        <dbReference type="PROSITE" id="PS51000"/>
    </source>
</evidence>
<comment type="function">
    <text evidence="5">Repressor of the lactose catabolism operon. Galactose-6-phosphate is the inducer.</text>
</comment>
<evidence type="ECO:0000256" key="5">
    <source>
        <dbReference type="ARBA" id="ARBA00024937"/>
    </source>
</evidence>
<sequence>MQAEERRLSILNAARSAGTVAVTDLAWRFKVAKETVRRDLALLEKEGLIRRTHGGARPVESTRFMASPPPSVAPHTPARARIATAAVGLLGEAGTVFVDEGLTGQLIARALPRDRDLTVVTASLAAAHALGDAGRITVLLLGGQVRHTTLATGGREAVRMLRGFVTDLAYLSADGVSRDRGLTVSDPAVAALKTQVVRGSRRRVLTVAHLAFGGLGPCRFAGVHDMEAIVTTAGLPPVEAQRYALLGPRVLSV</sequence>
<dbReference type="PROSITE" id="PS51000">
    <property type="entry name" value="HTH_DEOR_2"/>
    <property type="match status" value="1"/>
</dbReference>
<dbReference type="EMBL" id="BMWG01000020">
    <property type="protein sequence ID" value="GGZ51335.1"/>
    <property type="molecule type" value="Genomic_DNA"/>
</dbReference>
<evidence type="ECO:0000313" key="7">
    <source>
        <dbReference type="EMBL" id="GGZ51335.1"/>
    </source>
</evidence>
<reference evidence="7" key="1">
    <citation type="journal article" date="2014" name="Int. J. Syst. Evol. Microbiol.">
        <title>Complete genome sequence of Corynebacterium casei LMG S-19264T (=DSM 44701T), isolated from a smear-ripened cheese.</title>
        <authorList>
            <consortium name="US DOE Joint Genome Institute (JGI-PGF)"/>
            <person name="Walter F."/>
            <person name="Albersmeier A."/>
            <person name="Kalinowski J."/>
            <person name="Ruckert C."/>
        </authorList>
    </citation>
    <scope>NUCLEOTIDE SEQUENCE</scope>
    <source>
        <strain evidence="7">JCM 4988</strain>
    </source>
</reference>
<accession>A0A918QKT2</accession>
<feature type="domain" description="HTH deoR-type" evidence="6">
    <location>
        <begin position="3"/>
        <end position="58"/>
    </location>
</feature>
<dbReference type="InterPro" id="IPR001034">
    <property type="entry name" value="DeoR_HTH"/>
</dbReference>
<protein>
    <recommendedName>
        <fullName evidence="1">Lactose phosphotransferase system repressor</fullName>
    </recommendedName>
</protein>
<keyword evidence="4" id="KW-0804">Transcription</keyword>